<evidence type="ECO:0000256" key="1">
    <source>
        <dbReference type="PROSITE-ProRule" id="PRU00042"/>
    </source>
</evidence>
<evidence type="ECO:0000313" key="4">
    <source>
        <dbReference type="EMBL" id="OAY54636.1"/>
    </source>
</evidence>
<evidence type="ECO:0000256" key="2">
    <source>
        <dbReference type="SAM" id="MobiDB-lite"/>
    </source>
</evidence>
<feature type="compositionally biased region" description="Basic and acidic residues" evidence="2">
    <location>
        <begin position="224"/>
        <end position="258"/>
    </location>
</feature>
<organism evidence="4 5">
    <name type="scientific">Manihot esculenta</name>
    <name type="common">Cassava</name>
    <name type="synonym">Jatropha manihot</name>
    <dbReference type="NCBI Taxonomy" id="3983"/>
    <lineage>
        <taxon>Eukaryota</taxon>
        <taxon>Viridiplantae</taxon>
        <taxon>Streptophyta</taxon>
        <taxon>Embryophyta</taxon>
        <taxon>Tracheophyta</taxon>
        <taxon>Spermatophyta</taxon>
        <taxon>Magnoliopsida</taxon>
        <taxon>eudicotyledons</taxon>
        <taxon>Gunneridae</taxon>
        <taxon>Pentapetalae</taxon>
        <taxon>rosids</taxon>
        <taxon>fabids</taxon>
        <taxon>Malpighiales</taxon>
        <taxon>Euphorbiaceae</taxon>
        <taxon>Crotonoideae</taxon>
        <taxon>Manihoteae</taxon>
        <taxon>Manihot</taxon>
    </lineage>
</organism>
<dbReference type="Gramene" id="Manes.03G090200.1.v8.1">
    <property type="protein sequence ID" value="Manes.03G090200.1.v8.1.CDS.1"/>
    <property type="gene ID" value="Manes.03G090200.v8.1"/>
</dbReference>
<evidence type="ECO:0000313" key="5">
    <source>
        <dbReference type="Proteomes" id="UP000091857"/>
    </source>
</evidence>
<dbReference type="AlphaFoldDB" id="A0A2C9W5V4"/>
<protein>
    <recommendedName>
        <fullName evidence="3">C2H2-type domain-containing protein</fullName>
    </recommendedName>
</protein>
<keyword evidence="1" id="KW-0862">Zinc</keyword>
<dbReference type="SUPFAM" id="SSF57667">
    <property type="entry name" value="beta-beta-alpha zinc fingers"/>
    <property type="match status" value="1"/>
</dbReference>
<name>A0A2C9W5V4_MANES</name>
<dbReference type="PROSITE" id="PS50157">
    <property type="entry name" value="ZINC_FINGER_C2H2_2"/>
    <property type="match status" value="1"/>
</dbReference>
<dbReference type="InterPro" id="IPR013087">
    <property type="entry name" value="Znf_C2H2_type"/>
</dbReference>
<feature type="region of interest" description="Disordered" evidence="2">
    <location>
        <begin position="224"/>
        <end position="292"/>
    </location>
</feature>
<gene>
    <name evidence="4" type="ORF">MANES_03G090200v8</name>
</gene>
<keyword evidence="1" id="KW-0479">Metal-binding</keyword>
<evidence type="ECO:0000259" key="3">
    <source>
        <dbReference type="PROSITE" id="PS50157"/>
    </source>
</evidence>
<comment type="caution">
    <text evidence="4">The sequence shown here is derived from an EMBL/GenBank/DDBJ whole genome shotgun (WGS) entry which is preliminary data.</text>
</comment>
<proteinExistence type="predicted"/>
<dbReference type="STRING" id="3983.A0A2C9W5V4"/>
<feature type="compositionally biased region" description="Basic and acidic residues" evidence="2">
    <location>
        <begin position="266"/>
        <end position="283"/>
    </location>
</feature>
<dbReference type="PROSITE" id="PS00028">
    <property type="entry name" value="ZINC_FINGER_C2H2_1"/>
    <property type="match status" value="1"/>
</dbReference>
<accession>A0A2C9W5V4</accession>
<dbReference type="Proteomes" id="UP000091857">
    <property type="component" value="Chromosome 3"/>
</dbReference>
<feature type="region of interest" description="Disordered" evidence="2">
    <location>
        <begin position="389"/>
        <end position="415"/>
    </location>
</feature>
<dbReference type="GO" id="GO:0008270">
    <property type="term" value="F:zinc ion binding"/>
    <property type="evidence" value="ECO:0007669"/>
    <property type="project" value="UniProtKB-KW"/>
</dbReference>
<keyword evidence="5" id="KW-1185">Reference proteome</keyword>
<reference evidence="5" key="1">
    <citation type="journal article" date="2016" name="Nat. Biotechnol.">
        <title>Sequencing wild and cultivated cassava and related species reveals extensive interspecific hybridization and genetic diversity.</title>
        <authorList>
            <person name="Bredeson J.V."/>
            <person name="Lyons J.B."/>
            <person name="Prochnik S.E."/>
            <person name="Wu G.A."/>
            <person name="Ha C.M."/>
            <person name="Edsinger-Gonzales E."/>
            <person name="Grimwood J."/>
            <person name="Schmutz J."/>
            <person name="Rabbi I.Y."/>
            <person name="Egesi C."/>
            <person name="Nauluvula P."/>
            <person name="Lebot V."/>
            <person name="Ndunguru J."/>
            <person name="Mkamilo G."/>
            <person name="Bart R.S."/>
            <person name="Setter T.L."/>
            <person name="Gleadow R.M."/>
            <person name="Kulakow P."/>
            <person name="Ferguson M.E."/>
            <person name="Rounsley S."/>
            <person name="Rokhsar D.S."/>
        </authorList>
    </citation>
    <scope>NUCLEOTIDE SEQUENCE [LARGE SCALE GENOMIC DNA]</scope>
    <source>
        <strain evidence="5">cv. AM560-2</strain>
    </source>
</reference>
<dbReference type="InterPro" id="IPR036236">
    <property type="entry name" value="Znf_C2H2_sf"/>
</dbReference>
<dbReference type="EMBL" id="CM004389">
    <property type="protein sequence ID" value="OAY54636.1"/>
    <property type="molecule type" value="Genomic_DNA"/>
</dbReference>
<sequence>MARSSDCFSSYPFGLNLADDPMDHLLSVNSNGLSLADDPMDQLLPVNSNPGQNHVNETGSQLGLNGVVQTSQIPQRNPLMVALGQLGLGQKMTEMRSTYVSPYRVLVHRDHGHPQQPKFSLGEVAVTEVVTTTTRFLTPFSPREFQSRVMMNHDNNLNLCLNQNGLNFHDFFDSNVSNRSQEKKPAVPESELMKKYTAESELMKKSATESELRKKYAAESELMKKSAAESELMKKSAAESELMKKSAAESERKKKSAAESRPSGADAERPIIDRTRKKGDGRTHSLPHKKHGPYTCPRCLKVFLTSQNFAAHTTTHYKHETLDERRKRWAAKYRKKYLHFVHQSTAGRRLTSFPNFSRVPLKRKQGIQMSNKKDMQLEDEYGQRTMSPLPNQPTAGGLTSLATTSRVPLKGNEGIKRPYGKEVKLEDKYRQRTMSPLRSQPTVGGLTILPTFSRVLLKRNEGIKMSNGKAVKLEDEHGQRTVSPLPNQPTAGGLISLATSSRVPLEKNQGIKMSKEKDVELEDEDEQWIISPEAPSNSLVDVRIKNKAPSNSLVDVRIKNKAPSNSLVNARIKKEKTAI</sequence>
<keyword evidence="1" id="KW-0863">Zinc-finger</keyword>
<feature type="domain" description="C2H2-type" evidence="3">
    <location>
        <begin position="294"/>
        <end position="321"/>
    </location>
</feature>